<accession>A0A4Y8CHV7</accession>
<proteinExistence type="predicted"/>
<evidence type="ECO:0000313" key="3">
    <source>
        <dbReference type="Proteomes" id="UP000297299"/>
    </source>
</evidence>
<protein>
    <submittedName>
        <fullName evidence="2">Uncharacterized protein</fullName>
    </submittedName>
</protein>
<reference evidence="2 3" key="1">
    <citation type="submission" date="2017-11" db="EMBL/GenBank/DDBJ databases">
        <title>Comparative genomics of Botrytis spp.</title>
        <authorList>
            <person name="Valero-Jimenez C.A."/>
            <person name="Tapia P."/>
            <person name="Veloso J."/>
            <person name="Silva-Moreno E."/>
            <person name="Staats M."/>
            <person name="Valdes J.H."/>
            <person name="Van Kan J.A.L."/>
        </authorList>
    </citation>
    <scope>NUCLEOTIDE SEQUENCE [LARGE SCALE GENOMIC DNA]</scope>
    <source>
        <strain evidence="2 3">MUCL2830</strain>
    </source>
</reference>
<dbReference type="Proteomes" id="UP000297299">
    <property type="component" value="Unassembled WGS sequence"/>
</dbReference>
<comment type="caution">
    <text evidence="2">The sequence shown here is derived from an EMBL/GenBank/DDBJ whole genome shotgun (WGS) entry which is preliminary data.</text>
</comment>
<feature type="region of interest" description="Disordered" evidence="1">
    <location>
        <begin position="157"/>
        <end position="218"/>
    </location>
</feature>
<keyword evidence="3" id="KW-1185">Reference proteome</keyword>
<organism evidence="2 3">
    <name type="scientific">Botryotinia calthae</name>
    <dbReference type="NCBI Taxonomy" id="38488"/>
    <lineage>
        <taxon>Eukaryota</taxon>
        <taxon>Fungi</taxon>
        <taxon>Dikarya</taxon>
        <taxon>Ascomycota</taxon>
        <taxon>Pezizomycotina</taxon>
        <taxon>Leotiomycetes</taxon>
        <taxon>Helotiales</taxon>
        <taxon>Sclerotiniaceae</taxon>
        <taxon>Botryotinia</taxon>
    </lineage>
</organism>
<name>A0A4Y8CHV7_9HELO</name>
<evidence type="ECO:0000256" key="1">
    <source>
        <dbReference type="SAM" id="MobiDB-lite"/>
    </source>
</evidence>
<feature type="compositionally biased region" description="Polar residues" evidence="1">
    <location>
        <begin position="168"/>
        <end position="185"/>
    </location>
</feature>
<sequence length="414" mass="46716">MNPLRRYHYGRSFFRPKGFIRSGRPDRPLKYGFAQPSSPFIQNKLALDSVVAGSEPVAAEPESSPLITLLRVVISESPRSHAYSHRPLNTYHPESYSFRDLANIIVPSFQKTIAIPPGEIEGYLFIKIKNNDNPFPLLSSNRPGPFSIKKGKRILKRDPQNYFRPSASPFTAPTQKGHSPSNGDSNPEDLLPLARTEQGSSTRKDRANSESLDEAKKGPVNKRPCIGCIQSLISGQTKTSGDCYQDLSRPKSTRCWSCKSYQYLIATDVLVTVGKLYTKAFKAKDKKIYILNLLLPIDCNNNLCLEKHCKTLRDLLAEYDTKRAALKITSLIDLLLQGQGKSKGKSMVIFDSYDEEDKEDESFRQMEYLQCKAWEVQKIAEGKQKELDRILNSVKARKCTGSVGIQRFSVKKKR</sequence>
<evidence type="ECO:0000313" key="2">
    <source>
        <dbReference type="EMBL" id="TEY30305.1"/>
    </source>
</evidence>
<dbReference type="AlphaFoldDB" id="A0A4Y8CHV7"/>
<dbReference type="EMBL" id="PHWZ01000875">
    <property type="protein sequence ID" value="TEY30305.1"/>
    <property type="molecule type" value="Genomic_DNA"/>
</dbReference>
<gene>
    <name evidence="2" type="ORF">BOTCAL_0879g00010</name>
</gene>
<feature type="compositionally biased region" description="Basic and acidic residues" evidence="1">
    <location>
        <begin position="202"/>
        <end position="217"/>
    </location>
</feature>